<sequence length="773" mass="82196">MNAHSVLEDWEVTPFDGGFDGLADLGSRGFDGAVEAADKWLFLRDGEPVAVLADLDANPRSGDIDAFEDASGQKHEAPNPAAVTLAAMFALDGEVRGRYFTDDTPLSAVHDTLSGGSFTGYVELSENVLSGDYYYVYVDGAVDHVGVVGSGQRLYGEEARTKAENEVGIYAVTAVSLPELELPEPEETESDAATGPGTNAGAEPETKPDTDAGIAPTAGSDDASDAEPAASPTDDTSADTTTAADADADADGESGPVVAQTTSEDEAEAEDEEGVESEDDSETEDEAEGEGRDGDENGDRDDGDNDTRGVDTDRDRPDRSDDPTDEGGTGQSETEADEPTREPAQDPYPSAGGEAGSTDRSDSTRQSGPGTGETDRQPAEEPNGSEPTETASGIGGLATRSVPSLDPERSREESAEPPGTDRTGSTASRGRTADASRSADVSSADPGAPGAAGRSSSGKLEEYEARIEDLEAELAEHESTIEEYEGRIEAYEARTDEYEARIEDLEAELETVRSERDDLESRLEAMDDGPATGTSYAPEEALAETSLFVRERTRGEATLEDAHDGTEDRETVVSNLRIDYHTTFDSADVTVENDPFETWLRSSPPYEFAEWLVTELLFEIRSTGAQGGLRPLYDALPAIDRIGFGEELPTVPGESDDPETKQFDIVARDKKGNPLVVAHFDQQRDPTHADTIGPFVADSSDICEAHGTLAAAIAVTSSYFEADAMSATEEATSSSLLSRSKHRSYVKLSRSNGYHLCLVEAREGSFNLTEPDL</sequence>
<feature type="compositionally biased region" description="Low complexity" evidence="1">
    <location>
        <begin position="218"/>
        <end position="245"/>
    </location>
</feature>
<evidence type="ECO:0000313" key="3">
    <source>
        <dbReference type="EMBL" id="MCQ4333855.1"/>
    </source>
</evidence>
<proteinExistence type="predicted"/>
<dbReference type="AlphaFoldDB" id="A0A9R1CTS5"/>
<evidence type="ECO:0000313" key="4">
    <source>
        <dbReference type="Proteomes" id="UP001139494"/>
    </source>
</evidence>
<dbReference type="Pfam" id="PF24371">
    <property type="entry name" value="DUF7527"/>
    <property type="match status" value="1"/>
</dbReference>
<dbReference type="Proteomes" id="UP001139494">
    <property type="component" value="Unassembled WGS sequence"/>
</dbReference>
<feature type="compositionally biased region" description="Acidic residues" evidence="1">
    <location>
        <begin position="181"/>
        <end position="190"/>
    </location>
</feature>
<dbReference type="EMBL" id="JAHLKM010000013">
    <property type="protein sequence ID" value="MCQ4333855.1"/>
    <property type="molecule type" value="Genomic_DNA"/>
</dbReference>
<dbReference type="InterPro" id="IPR055949">
    <property type="entry name" value="DUF7527"/>
</dbReference>
<feature type="domain" description="DUF7527" evidence="2">
    <location>
        <begin position="538"/>
        <end position="773"/>
    </location>
</feature>
<reference evidence="3" key="1">
    <citation type="journal article" date="2023" name="Front. Microbiol.">
        <title>Genomic-based phylogenetic and metabolic analyses of the genus Natronomonas, and description of Natronomonas aquatica sp. nov.</title>
        <authorList>
            <person name="Garcia-Roldan A."/>
            <person name="Duran-Viseras A."/>
            <person name="de la Haba R.R."/>
            <person name="Corral P."/>
            <person name="Sanchez-Porro C."/>
            <person name="Ventosa A."/>
        </authorList>
    </citation>
    <scope>NUCLEOTIDE SEQUENCE</scope>
    <source>
        <strain evidence="3">F2-12</strain>
    </source>
</reference>
<accession>A0A9R1CTS5</accession>
<feature type="compositionally biased region" description="Basic and acidic residues" evidence="1">
    <location>
        <begin position="305"/>
        <end position="322"/>
    </location>
</feature>
<protein>
    <recommendedName>
        <fullName evidence="2">DUF7527 domain-containing protein</fullName>
    </recommendedName>
</protein>
<feature type="region of interest" description="Disordered" evidence="1">
    <location>
        <begin position="179"/>
        <end position="465"/>
    </location>
</feature>
<comment type="caution">
    <text evidence="3">The sequence shown here is derived from an EMBL/GenBank/DDBJ whole genome shotgun (WGS) entry which is preliminary data.</text>
</comment>
<dbReference type="RefSeq" id="WP_256029879.1">
    <property type="nucleotide sequence ID" value="NZ_JAHLKM010000013.1"/>
</dbReference>
<evidence type="ECO:0000259" key="2">
    <source>
        <dbReference type="Pfam" id="PF24371"/>
    </source>
</evidence>
<organism evidence="3 4">
    <name type="scientific">Natronomonas aquatica</name>
    <dbReference type="NCBI Taxonomy" id="2841590"/>
    <lineage>
        <taxon>Archaea</taxon>
        <taxon>Methanobacteriati</taxon>
        <taxon>Methanobacteriota</taxon>
        <taxon>Stenosarchaea group</taxon>
        <taxon>Halobacteria</taxon>
        <taxon>Halobacteriales</taxon>
        <taxon>Natronomonadaceae</taxon>
        <taxon>Natronomonas</taxon>
    </lineage>
</organism>
<feature type="compositionally biased region" description="Low complexity" evidence="1">
    <location>
        <begin position="433"/>
        <end position="458"/>
    </location>
</feature>
<evidence type="ECO:0000256" key="1">
    <source>
        <dbReference type="SAM" id="MobiDB-lite"/>
    </source>
</evidence>
<name>A0A9R1CTS5_9EURY</name>
<dbReference type="Gene3D" id="1.20.5.340">
    <property type="match status" value="1"/>
</dbReference>
<gene>
    <name evidence="3" type="ORF">KM295_10250</name>
</gene>
<keyword evidence="4" id="KW-1185">Reference proteome</keyword>
<feature type="compositionally biased region" description="Acidic residues" evidence="1">
    <location>
        <begin position="263"/>
        <end position="288"/>
    </location>
</feature>
<dbReference type="SUPFAM" id="SSF57997">
    <property type="entry name" value="Tropomyosin"/>
    <property type="match status" value="1"/>
</dbReference>